<dbReference type="Gene3D" id="3.30.2310.20">
    <property type="entry name" value="RelE-like"/>
    <property type="match status" value="1"/>
</dbReference>
<sequence>MKKYHLEISVDARHDLTNLNQYLSKNFDSRSITTAHKKIIDHLRLLEDFPQAGQSCRNLLPILDGYFYLQISKSIFFPGFKIEVQHPVRYTKRSWRPIL</sequence>
<proteinExistence type="predicted"/>
<dbReference type="Pfam" id="PF05016">
    <property type="entry name" value="ParE_toxin"/>
    <property type="match status" value="1"/>
</dbReference>
<comment type="caution">
    <text evidence="2">The sequence shown here is derived from an EMBL/GenBank/DDBJ whole genome shotgun (WGS) entry which is preliminary data.</text>
</comment>
<keyword evidence="3" id="KW-1185">Reference proteome</keyword>
<dbReference type="InterPro" id="IPR035093">
    <property type="entry name" value="RelE/ParE_toxin_dom_sf"/>
</dbReference>
<keyword evidence="1" id="KW-1277">Toxin-antitoxin system</keyword>
<dbReference type="EMBL" id="JBHTOJ010000017">
    <property type="protein sequence ID" value="MFD1420990.1"/>
    <property type="molecule type" value="Genomic_DNA"/>
</dbReference>
<dbReference type="RefSeq" id="WP_137635361.1">
    <property type="nucleotide sequence ID" value="NZ_BJDL01000021.1"/>
</dbReference>
<evidence type="ECO:0000313" key="2">
    <source>
        <dbReference type="EMBL" id="MFD1420990.1"/>
    </source>
</evidence>
<evidence type="ECO:0000313" key="3">
    <source>
        <dbReference type="Proteomes" id="UP001597188"/>
    </source>
</evidence>
<protein>
    <submittedName>
        <fullName evidence="2">Type II toxin-antitoxin system RelE/ParE family toxin</fullName>
    </submittedName>
</protein>
<name>A0ABW4C3W7_9LACO</name>
<reference evidence="3" key="1">
    <citation type="journal article" date="2019" name="Int. J. Syst. Evol. Microbiol.">
        <title>The Global Catalogue of Microorganisms (GCM) 10K type strain sequencing project: providing services to taxonomists for standard genome sequencing and annotation.</title>
        <authorList>
            <consortium name="The Broad Institute Genomics Platform"/>
            <consortium name="The Broad Institute Genome Sequencing Center for Infectious Disease"/>
            <person name="Wu L."/>
            <person name="Ma J."/>
        </authorList>
    </citation>
    <scope>NUCLEOTIDE SEQUENCE [LARGE SCALE GENOMIC DNA]</scope>
    <source>
        <strain evidence="3">CCM 8931</strain>
    </source>
</reference>
<accession>A0ABW4C3W7</accession>
<dbReference type="InterPro" id="IPR007712">
    <property type="entry name" value="RelE/ParE_toxin"/>
</dbReference>
<gene>
    <name evidence="2" type="ORF">ACFQ5L_08485</name>
</gene>
<dbReference type="Proteomes" id="UP001597188">
    <property type="component" value="Unassembled WGS sequence"/>
</dbReference>
<organism evidence="2 3">
    <name type="scientific">Lactiplantibacillus songbeiensis</name>
    <dbReference type="NCBI Taxonomy" id="2559920"/>
    <lineage>
        <taxon>Bacteria</taxon>
        <taxon>Bacillati</taxon>
        <taxon>Bacillota</taxon>
        <taxon>Bacilli</taxon>
        <taxon>Lactobacillales</taxon>
        <taxon>Lactobacillaceae</taxon>
        <taxon>Lactiplantibacillus</taxon>
    </lineage>
</organism>
<evidence type="ECO:0000256" key="1">
    <source>
        <dbReference type="ARBA" id="ARBA00022649"/>
    </source>
</evidence>